<accession>A0A238JTQ1</accession>
<evidence type="ECO:0000256" key="1">
    <source>
        <dbReference type="SAM" id="MobiDB-lite"/>
    </source>
</evidence>
<keyword evidence="3" id="KW-1185">Reference proteome</keyword>
<dbReference type="OrthoDB" id="7871639at2"/>
<dbReference type="Proteomes" id="UP000202922">
    <property type="component" value="Unassembled WGS sequence"/>
</dbReference>
<proteinExistence type="predicted"/>
<organism evidence="2 3">
    <name type="scientific">Actibacterium lipolyticum</name>
    <dbReference type="NCBI Taxonomy" id="1524263"/>
    <lineage>
        <taxon>Bacteria</taxon>
        <taxon>Pseudomonadati</taxon>
        <taxon>Pseudomonadota</taxon>
        <taxon>Alphaproteobacteria</taxon>
        <taxon>Rhodobacterales</taxon>
        <taxon>Roseobacteraceae</taxon>
        <taxon>Actibacterium</taxon>
    </lineage>
</organism>
<evidence type="ECO:0000313" key="2">
    <source>
        <dbReference type="EMBL" id="SMX34031.1"/>
    </source>
</evidence>
<evidence type="ECO:0000313" key="3">
    <source>
        <dbReference type="Proteomes" id="UP000202922"/>
    </source>
</evidence>
<name>A0A238JTQ1_9RHOB</name>
<protein>
    <recommendedName>
        <fullName evidence="4">D-galactarate dehydratase</fullName>
    </recommendedName>
</protein>
<evidence type="ECO:0008006" key="4">
    <source>
        <dbReference type="Google" id="ProtNLM"/>
    </source>
</evidence>
<sequence>MSTIQKSFGVVVLLTGMAGCTLPPEQAVEPPMEEVAQPVTEDTQRPKTRPDTAVAPPVSARTVEEFDTTSKEERVAATQAAEEEAPERLLGRTIASLGSPTDPGFWAKTPLVKTVQQGRLVYPATGSSVVVELRPLDAEPGAGSQVSLPALRVLGAPLTALPELEVYAR</sequence>
<dbReference type="EMBL" id="FXYE01000001">
    <property type="protein sequence ID" value="SMX34031.1"/>
    <property type="molecule type" value="Genomic_DNA"/>
</dbReference>
<dbReference type="AlphaFoldDB" id="A0A238JTQ1"/>
<feature type="region of interest" description="Disordered" evidence="1">
    <location>
        <begin position="21"/>
        <end position="72"/>
    </location>
</feature>
<gene>
    <name evidence="2" type="ORF">COL8621_01155</name>
</gene>
<dbReference type="PROSITE" id="PS51257">
    <property type="entry name" value="PROKAR_LIPOPROTEIN"/>
    <property type="match status" value="1"/>
</dbReference>
<dbReference type="RefSeq" id="WP_093966303.1">
    <property type="nucleotide sequence ID" value="NZ_FXYE01000001.1"/>
</dbReference>
<reference evidence="3" key="1">
    <citation type="submission" date="2017-05" db="EMBL/GenBank/DDBJ databases">
        <authorList>
            <person name="Rodrigo-Torres L."/>
            <person name="Arahal R. D."/>
            <person name="Lucena T."/>
        </authorList>
    </citation>
    <scope>NUCLEOTIDE SEQUENCE [LARGE SCALE GENOMIC DNA]</scope>
    <source>
        <strain evidence="3">CECT 8621</strain>
    </source>
</reference>
<feature type="compositionally biased region" description="Basic and acidic residues" evidence="1">
    <location>
        <begin position="62"/>
        <end position="72"/>
    </location>
</feature>